<proteinExistence type="predicted"/>
<gene>
    <name evidence="1" type="ORF">CTRU02_215745</name>
</gene>
<accession>A0ACC3YBX4</accession>
<comment type="caution">
    <text evidence="1">The sequence shown here is derived from an EMBL/GenBank/DDBJ whole genome shotgun (WGS) entry which is preliminary data.</text>
</comment>
<evidence type="ECO:0000313" key="2">
    <source>
        <dbReference type="Proteomes" id="UP000805649"/>
    </source>
</evidence>
<dbReference type="EMBL" id="VUJX02000019">
    <property type="protein sequence ID" value="KAL0929292.1"/>
    <property type="molecule type" value="Genomic_DNA"/>
</dbReference>
<sequence length="242" mass="28115">MNQHLQEPRCLENGDPADRLSYIFRGVSMGQLIYKSSGDRVQLVWRPRDKLIMQYFLAKHSFEPHMPKSFSMRGLAQLLDVNVESLDVAEWLAIETRMRSSLDYHLKRIMNEHSSEFRFRYDKEKRRKVYVWPEQLRDTLLRSICQGCQRDGDAGGRCALHIHVREDKHGMEGGGDETGPESPPGPEVEMDPNPRPSVTLAVTRPVSLASVPEDAYQNRELKFRTLLPPLRHYRLYNPSLKR</sequence>
<evidence type="ECO:0000313" key="1">
    <source>
        <dbReference type="EMBL" id="KAL0929292.1"/>
    </source>
</evidence>
<organism evidence="1 2">
    <name type="scientific">Colletotrichum truncatum</name>
    <name type="common">Anthracnose fungus</name>
    <name type="synonym">Colletotrichum capsici</name>
    <dbReference type="NCBI Taxonomy" id="5467"/>
    <lineage>
        <taxon>Eukaryota</taxon>
        <taxon>Fungi</taxon>
        <taxon>Dikarya</taxon>
        <taxon>Ascomycota</taxon>
        <taxon>Pezizomycotina</taxon>
        <taxon>Sordariomycetes</taxon>
        <taxon>Hypocreomycetidae</taxon>
        <taxon>Glomerellales</taxon>
        <taxon>Glomerellaceae</taxon>
        <taxon>Colletotrichum</taxon>
        <taxon>Colletotrichum truncatum species complex</taxon>
    </lineage>
</organism>
<keyword evidence="2" id="KW-1185">Reference proteome</keyword>
<dbReference type="Proteomes" id="UP000805649">
    <property type="component" value="Unassembled WGS sequence"/>
</dbReference>
<protein>
    <submittedName>
        <fullName evidence="1">Uncharacterized protein</fullName>
    </submittedName>
</protein>
<name>A0ACC3YBX4_COLTU</name>
<reference evidence="1 2" key="1">
    <citation type="journal article" date="2020" name="Phytopathology">
        <title>Genome Sequence Resources of Colletotrichum truncatum, C. plurivorum, C. musicola, and C. sojae: Four Species Pathogenic to Soybean (Glycine max).</title>
        <authorList>
            <person name="Rogerio F."/>
            <person name="Boufleur T.R."/>
            <person name="Ciampi-Guillardi M."/>
            <person name="Sukno S.A."/>
            <person name="Thon M.R."/>
            <person name="Massola Junior N.S."/>
            <person name="Baroncelli R."/>
        </authorList>
    </citation>
    <scope>NUCLEOTIDE SEQUENCE [LARGE SCALE GENOMIC DNA]</scope>
    <source>
        <strain evidence="1 2">CMES1059</strain>
    </source>
</reference>